<protein>
    <submittedName>
        <fullName evidence="1">Uncharacterized protein</fullName>
    </submittedName>
</protein>
<evidence type="ECO:0000313" key="2">
    <source>
        <dbReference type="Proteomes" id="UP000886520"/>
    </source>
</evidence>
<keyword evidence="2" id="KW-1185">Reference proteome</keyword>
<comment type="caution">
    <text evidence="1">The sequence shown here is derived from an EMBL/GenBank/DDBJ whole genome shotgun (WGS) entry which is preliminary data.</text>
</comment>
<reference evidence="1" key="1">
    <citation type="submission" date="2021-01" db="EMBL/GenBank/DDBJ databases">
        <title>Adiantum capillus-veneris genome.</title>
        <authorList>
            <person name="Fang Y."/>
            <person name="Liao Q."/>
        </authorList>
    </citation>
    <scope>NUCLEOTIDE SEQUENCE</scope>
    <source>
        <strain evidence="1">H3</strain>
        <tissue evidence="1">Leaf</tissue>
    </source>
</reference>
<accession>A0A9D4ZLS8</accession>
<evidence type="ECO:0000313" key="1">
    <source>
        <dbReference type="EMBL" id="KAI5077485.1"/>
    </source>
</evidence>
<dbReference type="AlphaFoldDB" id="A0A9D4ZLS8"/>
<dbReference type="Proteomes" id="UP000886520">
    <property type="component" value="Chromosome 7"/>
</dbReference>
<organism evidence="1 2">
    <name type="scientific">Adiantum capillus-veneris</name>
    <name type="common">Maidenhair fern</name>
    <dbReference type="NCBI Taxonomy" id="13818"/>
    <lineage>
        <taxon>Eukaryota</taxon>
        <taxon>Viridiplantae</taxon>
        <taxon>Streptophyta</taxon>
        <taxon>Embryophyta</taxon>
        <taxon>Tracheophyta</taxon>
        <taxon>Polypodiopsida</taxon>
        <taxon>Polypodiidae</taxon>
        <taxon>Polypodiales</taxon>
        <taxon>Pteridineae</taxon>
        <taxon>Pteridaceae</taxon>
        <taxon>Vittarioideae</taxon>
        <taxon>Adiantum</taxon>
    </lineage>
</organism>
<name>A0A9D4ZLS8_ADICA</name>
<sequence>MVRALSAALQNDLTCANEEHMGPLIYSVYRGKHGQESPEKWLKLKQQSWRTLSALQSMTKSCATKFHERATTLLLCLPGSLIMTIKKLHVHFARNYTLHPDKNNYGTRKVLEIKITWSLR</sequence>
<proteinExistence type="predicted"/>
<gene>
    <name evidence="1" type="ORF">GOP47_0007309</name>
</gene>
<dbReference type="EMBL" id="JABFUD020000007">
    <property type="protein sequence ID" value="KAI5077485.1"/>
    <property type="molecule type" value="Genomic_DNA"/>
</dbReference>